<dbReference type="CDD" id="cd00086">
    <property type="entry name" value="homeodomain"/>
    <property type="match status" value="1"/>
</dbReference>
<comment type="caution">
    <text evidence="5">The sequence shown here is derived from an EMBL/GenBank/DDBJ whole genome shotgun (WGS) entry which is preliminary data.</text>
</comment>
<name>A0AAD4BAX2_BOLED</name>
<dbReference type="EMBL" id="WHUW01000372">
    <property type="protein sequence ID" value="KAF8415102.1"/>
    <property type="molecule type" value="Genomic_DNA"/>
</dbReference>
<keyword evidence="1 2" id="KW-0539">Nucleus</keyword>
<feature type="region of interest" description="Disordered" evidence="3">
    <location>
        <begin position="403"/>
        <end position="509"/>
    </location>
</feature>
<dbReference type="InterPro" id="IPR009057">
    <property type="entry name" value="Homeodomain-like_sf"/>
</dbReference>
<reference evidence="5" key="2">
    <citation type="journal article" date="2020" name="Nat. Commun.">
        <title>Large-scale genome sequencing of mycorrhizal fungi provides insights into the early evolution of symbiotic traits.</title>
        <authorList>
            <person name="Miyauchi S."/>
            <person name="Kiss E."/>
            <person name="Kuo A."/>
            <person name="Drula E."/>
            <person name="Kohler A."/>
            <person name="Sanchez-Garcia M."/>
            <person name="Morin E."/>
            <person name="Andreopoulos B."/>
            <person name="Barry K.W."/>
            <person name="Bonito G."/>
            <person name="Buee M."/>
            <person name="Carver A."/>
            <person name="Chen C."/>
            <person name="Cichocki N."/>
            <person name="Clum A."/>
            <person name="Culley D."/>
            <person name="Crous P.W."/>
            <person name="Fauchery L."/>
            <person name="Girlanda M."/>
            <person name="Hayes R.D."/>
            <person name="Keri Z."/>
            <person name="LaButti K."/>
            <person name="Lipzen A."/>
            <person name="Lombard V."/>
            <person name="Magnuson J."/>
            <person name="Maillard F."/>
            <person name="Murat C."/>
            <person name="Nolan M."/>
            <person name="Ohm R.A."/>
            <person name="Pangilinan J."/>
            <person name="Pereira M.F."/>
            <person name="Perotto S."/>
            <person name="Peter M."/>
            <person name="Pfister S."/>
            <person name="Riley R."/>
            <person name="Sitrit Y."/>
            <person name="Stielow J.B."/>
            <person name="Szollosi G."/>
            <person name="Zifcakova L."/>
            <person name="Stursova M."/>
            <person name="Spatafora J.W."/>
            <person name="Tedersoo L."/>
            <person name="Vaario L.M."/>
            <person name="Yamada A."/>
            <person name="Yan M."/>
            <person name="Wang P."/>
            <person name="Xu J."/>
            <person name="Bruns T."/>
            <person name="Baldrian P."/>
            <person name="Vilgalys R."/>
            <person name="Dunand C."/>
            <person name="Henrissat B."/>
            <person name="Grigoriev I.V."/>
            <person name="Hibbett D."/>
            <person name="Nagy L.G."/>
            <person name="Martin F.M."/>
        </authorList>
    </citation>
    <scope>NUCLEOTIDE SEQUENCE</scope>
    <source>
        <strain evidence="5">BED1</strain>
    </source>
</reference>
<feature type="compositionally biased region" description="Low complexity" evidence="3">
    <location>
        <begin position="453"/>
        <end position="470"/>
    </location>
</feature>
<dbReference type="PROSITE" id="PS50071">
    <property type="entry name" value="HOMEOBOX_2"/>
    <property type="match status" value="1"/>
</dbReference>
<dbReference type="GO" id="GO:1990837">
    <property type="term" value="F:sequence-specific double-stranded DNA binding"/>
    <property type="evidence" value="ECO:0007669"/>
    <property type="project" value="TreeGrafter"/>
</dbReference>
<keyword evidence="1 2" id="KW-0238">DNA-binding</keyword>
<dbReference type="Gene3D" id="1.10.10.60">
    <property type="entry name" value="Homeodomain-like"/>
    <property type="match status" value="1"/>
</dbReference>
<dbReference type="InterPro" id="IPR052631">
    <property type="entry name" value="Paired_homeobox_Bicoid"/>
</dbReference>
<feature type="domain" description="Homeobox" evidence="4">
    <location>
        <begin position="145"/>
        <end position="205"/>
    </location>
</feature>
<accession>A0AAD4BAX2</accession>
<feature type="compositionally biased region" description="Basic residues" evidence="3">
    <location>
        <begin position="198"/>
        <end position="213"/>
    </location>
</feature>
<protein>
    <recommendedName>
        <fullName evidence="4">Homeobox domain-containing protein</fullName>
    </recommendedName>
</protein>
<comment type="subcellular location">
    <subcellularLocation>
        <location evidence="1 2">Nucleus</location>
    </subcellularLocation>
</comment>
<keyword evidence="6" id="KW-1185">Reference proteome</keyword>
<dbReference type="Pfam" id="PF00046">
    <property type="entry name" value="Homeodomain"/>
    <property type="match status" value="1"/>
</dbReference>
<dbReference type="PANTHER" id="PTHR46255:SF3">
    <property type="entry name" value="HOMEOBOX DOMAIN-CONTAINING PROTEIN"/>
    <property type="match status" value="1"/>
</dbReference>
<evidence type="ECO:0000256" key="1">
    <source>
        <dbReference type="PROSITE-ProRule" id="PRU00108"/>
    </source>
</evidence>
<feature type="DNA-binding region" description="Homeobox" evidence="1">
    <location>
        <begin position="147"/>
        <end position="206"/>
    </location>
</feature>
<dbReference type="GO" id="GO:0005634">
    <property type="term" value="C:nucleus"/>
    <property type="evidence" value="ECO:0007669"/>
    <property type="project" value="UniProtKB-SubCell"/>
</dbReference>
<dbReference type="InterPro" id="IPR001356">
    <property type="entry name" value="HD"/>
</dbReference>
<feature type="region of interest" description="Disordered" evidence="3">
    <location>
        <begin position="197"/>
        <end position="278"/>
    </location>
</feature>
<dbReference type="GO" id="GO:0000981">
    <property type="term" value="F:DNA-binding transcription factor activity, RNA polymerase II-specific"/>
    <property type="evidence" value="ECO:0007669"/>
    <property type="project" value="TreeGrafter"/>
</dbReference>
<gene>
    <name evidence="5" type="ORF">L210DRAFT_881186</name>
</gene>
<sequence>MSTTANLSPPENIVCDTHHFFQNAGKPPQPPTYRSSGVPRIRLPDPPSLYPTLITIGAEERVAREMDRAYNVRALELRSYYEQSISDAFAAIADSPFPYDFEKRILDKFASLYLTRVKSWIEDGVTVYKSSRKPVKLAPSNVEVPRNTNSRTAFNTDYIPLLEHFFDENPFPTHADKAFLAKKSGMAYRQIHVWFQNRRNRTKKANGSRRKRPTREGATRPLDSLRERAGKYTVYNEQPSHSPLEASHSGHSNEQNSTPGKRSSEKVLHHTAEDDNTLDRRAAPAHAFPSPYPPVRACEPFPLESCGQMFSAFQWARRPNHVTSSQPHKTDIDDLVDRFALLSVRDIYSRRSQRNCGGMRASLAATCFITTRPPAAPHPALIKPAEVVSLPARRSSFPIVRASQPTTQVFTRPTASSTSIPPLSHPDNVSSSRRKVSPLPNRYPRQSLPCRNVTPDTSDVSSSTPSPCSSLRSLTDSFDFREVTSSPVPCTGPSVPHLLPPRPQACSVA</sequence>
<proteinExistence type="predicted"/>
<feature type="compositionally biased region" description="Basic and acidic residues" evidence="3">
    <location>
        <begin position="262"/>
        <end position="278"/>
    </location>
</feature>
<feature type="compositionally biased region" description="Basic and acidic residues" evidence="3">
    <location>
        <begin position="214"/>
        <end position="230"/>
    </location>
</feature>
<dbReference type="SMART" id="SM00389">
    <property type="entry name" value="HOX"/>
    <property type="match status" value="1"/>
</dbReference>
<dbReference type="PANTHER" id="PTHR46255">
    <property type="entry name" value="SHORT STATURE HOMEOBOX"/>
    <property type="match status" value="1"/>
</dbReference>
<evidence type="ECO:0000259" key="4">
    <source>
        <dbReference type="PROSITE" id="PS50071"/>
    </source>
</evidence>
<dbReference type="AlphaFoldDB" id="A0AAD4BAX2"/>
<dbReference type="SUPFAM" id="SSF46689">
    <property type="entry name" value="Homeodomain-like"/>
    <property type="match status" value="1"/>
</dbReference>
<reference evidence="5" key="1">
    <citation type="submission" date="2019-10" db="EMBL/GenBank/DDBJ databases">
        <authorList>
            <consortium name="DOE Joint Genome Institute"/>
            <person name="Kuo A."/>
            <person name="Miyauchi S."/>
            <person name="Kiss E."/>
            <person name="Drula E."/>
            <person name="Kohler A."/>
            <person name="Sanchez-Garcia M."/>
            <person name="Andreopoulos B."/>
            <person name="Barry K.W."/>
            <person name="Bonito G."/>
            <person name="Buee M."/>
            <person name="Carver A."/>
            <person name="Chen C."/>
            <person name="Cichocki N."/>
            <person name="Clum A."/>
            <person name="Culley D."/>
            <person name="Crous P.W."/>
            <person name="Fauchery L."/>
            <person name="Girlanda M."/>
            <person name="Hayes R."/>
            <person name="Keri Z."/>
            <person name="LaButti K."/>
            <person name="Lipzen A."/>
            <person name="Lombard V."/>
            <person name="Magnuson J."/>
            <person name="Maillard F."/>
            <person name="Morin E."/>
            <person name="Murat C."/>
            <person name="Nolan M."/>
            <person name="Ohm R."/>
            <person name="Pangilinan J."/>
            <person name="Pereira M."/>
            <person name="Perotto S."/>
            <person name="Peter M."/>
            <person name="Riley R."/>
            <person name="Sitrit Y."/>
            <person name="Stielow B."/>
            <person name="Szollosi G."/>
            <person name="Zifcakova L."/>
            <person name="Stursova M."/>
            <person name="Spatafora J.W."/>
            <person name="Tedersoo L."/>
            <person name="Vaario L.-M."/>
            <person name="Yamada A."/>
            <person name="Yan M."/>
            <person name="Wang P."/>
            <person name="Xu J."/>
            <person name="Bruns T."/>
            <person name="Baldrian P."/>
            <person name="Vilgalys R."/>
            <person name="Henrissat B."/>
            <person name="Grigoriev I.V."/>
            <person name="Hibbett D."/>
            <person name="Nagy L.G."/>
            <person name="Martin F.M."/>
        </authorList>
    </citation>
    <scope>NUCLEOTIDE SEQUENCE</scope>
    <source>
        <strain evidence="5">BED1</strain>
    </source>
</reference>
<feature type="compositionally biased region" description="Polar residues" evidence="3">
    <location>
        <begin position="403"/>
        <end position="431"/>
    </location>
</feature>
<feature type="compositionally biased region" description="Polar residues" evidence="3">
    <location>
        <begin position="249"/>
        <end position="261"/>
    </location>
</feature>
<organism evidence="5 6">
    <name type="scientific">Boletus edulis BED1</name>
    <dbReference type="NCBI Taxonomy" id="1328754"/>
    <lineage>
        <taxon>Eukaryota</taxon>
        <taxon>Fungi</taxon>
        <taxon>Dikarya</taxon>
        <taxon>Basidiomycota</taxon>
        <taxon>Agaricomycotina</taxon>
        <taxon>Agaricomycetes</taxon>
        <taxon>Agaricomycetidae</taxon>
        <taxon>Boletales</taxon>
        <taxon>Boletineae</taxon>
        <taxon>Boletaceae</taxon>
        <taxon>Boletoideae</taxon>
        <taxon>Boletus</taxon>
    </lineage>
</organism>
<evidence type="ECO:0000313" key="5">
    <source>
        <dbReference type="EMBL" id="KAF8415102.1"/>
    </source>
</evidence>
<dbReference type="Proteomes" id="UP001194468">
    <property type="component" value="Unassembled WGS sequence"/>
</dbReference>
<evidence type="ECO:0000256" key="2">
    <source>
        <dbReference type="RuleBase" id="RU000682"/>
    </source>
</evidence>
<evidence type="ECO:0000256" key="3">
    <source>
        <dbReference type="SAM" id="MobiDB-lite"/>
    </source>
</evidence>
<keyword evidence="1 2" id="KW-0371">Homeobox</keyword>
<evidence type="ECO:0000313" key="6">
    <source>
        <dbReference type="Proteomes" id="UP001194468"/>
    </source>
</evidence>